<dbReference type="InterPro" id="IPR001387">
    <property type="entry name" value="Cro/C1-type_HTH"/>
</dbReference>
<dbReference type="AlphaFoldDB" id="A0A2S9YYE4"/>
<dbReference type="InterPro" id="IPR010982">
    <property type="entry name" value="Lambda_DNA-bd_dom_sf"/>
</dbReference>
<dbReference type="GO" id="GO:0005829">
    <property type="term" value="C:cytosol"/>
    <property type="evidence" value="ECO:0007669"/>
    <property type="project" value="TreeGrafter"/>
</dbReference>
<dbReference type="InterPro" id="IPR050807">
    <property type="entry name" value="TransReg_Diox_bact_type"/>
</dbReference>
<dbReference type="SMART" id="SM00530">
    <property type="entry name" value="HTH_XRE"/>
    <property type="match status" value="1"/>
</dbReference>
<dbReference type="EMBL" id="PVNL01000003">
    <property type="protein sequence ID" value="PRQ10110.1"/>
    <property type="molecule type" value="Genomic_DNA"/>
</dbReference>
<dbReference type="Gene3D" id="1.10.260.40">
    <property type="entry name" value="lambda repressor-like DNA-binding domains"/>
    <property type="match status" value="1"/>
</dbReference>
<dbReference type="PROSITE" id="PS50943">
    <property type="entry name" value="HTH_CROC1"/>
    <property type="match status" value="1"/>
</dbReference>
<dbReference type="SUPFAM" id="SSF47413">
    <property type="entry name" value="lambda repressor-like DNA-binding domains"/>
    <property type="match status" value="1"/>
</dbReference>
<dbReference type="PANTHER" id="PTHR46797:SF1">
    <property type="entry name" value="METHYLPHOSPHONATE SYNTHASE"/>
    <property type="match status" value="1"/>
</dbReference>
<comment type="caution">
    <text evidence="3">The sequence shown here is derived from an EMBL/GenBank/DDBJ whole genome shotgun (WGS) entry which is preliminary data.</text>
</comment>
<keyword evidence="1" id="KW-0238">DNA-binding</keyword>
<dbReference type="OrthoDB" id="5343295at2"/>
<dbReference type="RefSeq" id="WP_106087263.1">
    <property type="nucleotide sequence ID" value="NZ_PVNL01000003.1"/>
</dbReference>
<dbReference type="PANTHER" id="PTHR46797">
    <property type="entry name" value="HTH-TYPE TRANSCRIPTIONAL REGULATOR"/>
    <property type="match status" value="1"/>
</dbReference>
<feature type="domain" description="HTH cro/C1-type" evidence="2">
    <location>
        <begin position="88"/>
        <end position="142"/>
    </location>
</feature>
<dbReference type="CDD" id="cd00093">
    <property type="entry name" value="HTH_XRE"/>
    <property type="match status" value="1"/>
</dbReference>
<proteinExistence type="predicted"/>
<reference evidence="3 4" key="1">
    <citation type="submission" date="2018-03" db="EMBL/GenBank/DDBJ databases">
        <title>Draft Genome Sequences of the Obligatory Marine Myxobacteria Enhygromyxa salina SWB007.</title>
        <authorList>
            <person name="Poehlein A."/>
            <person name="Moghaddam J.A."/>
            <person name="Harms H."/>
            <person name="Alanjari M."/>
            <person name="Koenig G.M."/>
            <person name="Daniel R."/>
            <person name="Schaeberle T.F."/>
        </authorList>
    </citation>
    <scope>NUCLEOTIDE SEQUENCE [LARGE SCALE GENOMIC DNA]</scope>
    <source>
        <strain evidence="3 4">SWB007</strain>
    </source>
</reference>
<gene>
    <name evidence="3" type="ORF">ENSA7_01550</name>
</gene>
<protein>
    <submittedName>
        <fullName evidence="3">Anaerobic benzoate catabolism transcriptional regulator</fullName>
    </submittedName>
</protein>
<dbReference type="Pfam" id="PF01381">
    <property type="entry name" value="HTH_3"/>
    <property type="match status" value="1"/>
</dbReference>
<organism evidence="3 4">
    <name type="scientific">Enhygromyxa salina</name>
    <dbReference type="NCBI Taxonomy" id="215803"/>
    <lineage>
        <taxon>Bacteria</taxon>
        <taxon>Pseudomonadati</taxon>
        <taxon>Myxococcota</taxon>
        <taxon>Polyangia</taxon>
        <taxon>Nannocystales</taxon>
        <taxon>Nannocystaceae</taxon>
        <taxon>Enhygromyxa</taxon>
    </lineage>
</organism>
<evidence type="ECO:0000313" key="4">
    <source>
        <dbReference type="Proteomes" id="UP000238823"/>
    </source>
</evidence>
<accession>A0A2S9YYE4</accession>
<sequence>MLLRGLALEPVDRFASMDALADALTGVVIPGRRFNVRRRELGVVVLASVSTIGLGRVAQYLQGETVIDMRDDDGQQQSKTCVEFGAMVERLREERGLTRAQLAASSGLGEDMIGRLERGGVSPSLLTVTKLARGLGMRVSELFEAFEHR</sequence>
<dbReference type="Proteomes" id="UP000238823">
    <property type="component" value="Unassembled WGS sequence"/>
</dbReference>
<dbReference type="GO" id="GO:0003677">
    <property type="term" value="F:DNA binding"/>
    <property type="evidence" value="ECO:0007669"/>
    <property type="project" value="UniProtKB-KW"/>
</dbReference>
<evidence type="ECO:0000256" key="1">
    <source>
        <dbReference type="ARBA" id="ARBA00023125"/>
    </source>
</evidence>
<evidence type="ECO:0000259" key="2">
    <source>
        <dbReference type="PROSITE" id="PS50943"/>
    </source>
</evidence>
<name>A0A2S9YYE4_9BACT</name>
<dbReference type="GO" id="GO:0003700">
    <property type="term" value="F:DNA-binding transcription factor activity"/>
    <property type="evidence" value="ECO:0007669"/>
    <property type="project" value="TreeGrafter"/>
</dbReference>
<evidence type="ECO:0000313" key="3">
    <source>
        <dbReference type="EMBL" id="PRQ10110.1"/>
    </source>
</evidence>